<dbReference type="EMBL" id="CAJFCJ010000019">
    <property type="protein sequence ID" value="CAD5123522.1"/>
    <property type="molecule type" value="Genomic_DNA"/>
</dbReference>
<organism evidence="3 4">
    <name type="scientific">Dimorphilus gyrociliatus</name>
    <dbReference type="NCBI Taxonomy" id="2664684"/>
    <lineage>
        <taxon>Eukaryota</taxon>
        <taxon>Metazoa</taxon>
        <taxon>Spiralia</taxon>
        <taxon>Lophotrochozoa</taxon>
        <taxon>Annelida</taxon>
        <taxon>Polychaeta</taxon>
        <taxon>Polychaeta incertae sedis</taxon>
        <taxon>Dinophilidae</taxon>
        <taxon>Dimorphilus</taxon>
    </lineage>
</organism>
<keyword evidence="4" id="KW-1185">Reference proteome</keyword>
<evidence type="ECO:0000259" key="2">
    <source>
        <dbReference type="Pfam" id="PF10444"/>
    </source>
</evidence>
<evidence type="ECO:0000256" key="1">
    <source>
        <dbReference type="SAM" id="MobiDB-lite"/>
    </source>
</evidence>
<sequence>MADSPESQSIEKAIQTILKDFEIEVSSYLADLDAKVKMIEGKMTQIVDQQLYKLPEKYRSMKYDDFVALCDDDIEQKEAKNDVPSITSTLRGRRTRRRVPDPLTPGPNENKENAQTPVIGKLRKVEAEVDGILAKKNLNGVNIKEAKSMVDNLISKLRSVSDCL</sequence>
<gene>
    <name evidence="3" type="ORF">DGYR_LOCUS11197</name>
</gene>
<proteinExistence type="predicted"/>
<evidence type="ECO:0000313" key="3">
    <source>
        <dbReference type="EMBL" id="CAD5123522.1"/>
    </source>
</evidence>
<evidence type="ECO:0000313" key="4">
    <source>
        <dbReference type="Proteomes" id="UP000549394"/>
    </source>
</evidence>
<dbReference type="Pfam" id="PF10444">
    <property type="entry name" value="Nbl1_Borealin_N"/>
    <property type="match status" value="1"/>
</dbReference>
<reference evidence="3 4" key="1">
    <citation type="submission" date="2020-08" db="EMBL/GenBank/DDBJ databases">
        <authorList>
            <person name="Hejnol A."/>
        </authorList>
    </citation>
    <scope>NUCLEOTIDE SEQUENCE [LARGE SCALE GENOMIC DNA]</scope>
</reference>
<name>A0A7I8W603_9ANNE</name>
<dbReference type="Gene3D" id="6.10.250.1900">
    <property type="match status" value="1"/>
</dbReference>
<dbReference type="Proteomes" id="UP000549394">
    <property type="component" value="Unassembled WGS sequence"/>
</dbReference>
<dbReference type="AlphaFoldDB" id="A0A7I8W603"/>
<dbReference type="InterPro" id="IPR018851">
    <property type="entry name" value="Borealin_N"/>
</dbReference>
<protein>
    <submittedName>
        <fullName evidence="3">DgyrCDS11861</fullName>
    </submittedName>
</protein>
<comment type="caution">
    <text evidence="3">The sequence shown here is derived from an EMBL/GenBank/DDBJ whole genome shotgun (WGS) entry which is preliminary data.</text>
</comment>
<accession>A0A7I8W603</accession>
<feature type="domain" description="Borealin N-terminal" evidence="2">
    <location>
        <begin position="14"/>
        <end position="68"/>
    </location>
</feature>
<feature type="region of interest" description="Disordered" evidence="1">
    <location>
        <begin position="85"/>
        <end position="116"/>
    </location>
</feature>